<reference evidence="2" key="1">
    <citation type="submission" date="2021-03" db="EMBL/GenBank/DDBJ databases">
        <authorList>
            <person name="Li Z."/>
            <person name="Yang C."/>
        </authorList>
    </citation>
    <scope>NUCLEOTIDE SEQUENCE</scope>
    <source>
        <strain evidence="2">Dzin_1.0</strain>
        <tissue evidence="2">Leaf</tissue>
    </source>
</reference>
<dbReference type="GO" id="GO:0006351">
    <property type="term" value="P:DNA-templated transcription"/>
    <property type="evidence" value="ECO:0007669"/>
    <property type="project" value="InterPro"/>
</dbReference>
<reference evidence="2" key="2">
    <citation type="journal article" date="2022" name="Hortic Res">
        <title>The genome of Dioscorea zingiberensis sheds light on the biosynthesis, origin and evolution of the medicinally important diosgenin saponins.</title>
        <authorList>
            <person name="Li Y."/>
            <person name="Tan C."/>
            <person name="Li Z."/>
            <person name="Guo J."/>
            <person name="Li S."/>
            <person name="Chen X."/>
            <person name="Wang C."/>
            <person name="Dai X."/>
            <person name="Yang H."/>
            <person name="Song W."/>
            <person name="Hou L."/>
            <person name="Xu J."/>
            <person name="Tong Z."/>
            <person name="Xu A."/>
            <person name="Yuan X."/>
            <person name="Wang W."/>
            <person name="Yang Q."/>
            <person name="Chen L."/>
            <person name="Sun Z."/>
            <person name="Wang K."/>
            <person name="Pan B."/>
            <person name="Chen J."/>
            <person name="Bao Y."/>
            <person name="Liu F."/>
            <person name="Qi X."/>
            <person name="Gang D.R."/>
            <person name="Wen J."/>
            <person name="Li J."/>
        </authorList>
    </citation>
    <scope>NUCLEOTIDE SEQUENCE</scope>
    <source>
        <strain evidence="2">Dzin_1.0</strain>
    </source>
</reference>
<dbReference type="PROSITE" id="PS51806">
    <property type="entry name" value="DOG1"/>
    <property type="match status" value="1"/>
</dbReference>
<dbReference type="InterPro" id="IPR051886">
    <property type="entry name" value="Seed_Dev/Stress_Resp_Reg"/>
</dbReference>
<feature type="domain" description="DOG1" evidence="1">
    <location>
        <begin position="1"/>
        <end position="200"/>
    </location>
</feature>
<dbReference type="PANTHER" id="PTHR46354:SF4">
    <property type="entry name" value="PROTEIN DOG1-LIKE 3"/>
    <property type="match status" value="1"/>
</dbReference>
<dbReference type="OrthoDB" id="781635at2759"/>
<sequence length="204" mass="22893">MARLEQLLGELRAAPRGGGLVEVGMQRDLVARMLAHYHDYYCEKSRVAARDVLVLFSAPWLTHFERTFLWIAGWKPGLAFKIVQGGVEGMSAEQSREVENLRRDTAARERDLTNQMTQVQEVLATPEMLGVERGRRDGDEEGEALLGVLEHLVFCADDLRMRTVNRLVEILTPLQNLDMLKTAVELHLCIRRWGTTPPAGGGGD</sequence>
<gene>
    <name evidence="2" type="ORF">J5N97_013032</name>
</gene>
<dbReference type="EMBL" id="JAGGNH010000003">
    <property type="protein sequence ID" value="KAJ0977558.1"/>
    <property type="molecule type" value="Genomic_DNA"/>
</dbReference>
<proteinExistence type="predicted"/>
<dbReference type="GO" id="GO:0043565">
    <property type="term" value="F:sequence-specific DNA binding"/>
    <property type="evidence" value="ECO:0007669"/>
    <property type="project" value="InterPro"/>
</dbReference>
<dbReference type="Pfam" id="PF14144">
    <property type="entry name" value="DOG1"/>
    <property type="match status" value="1"/>
</dbReference>
<organism evidence="2 3">
    <name type="scientific">Dioscorea zingiberensis</name>
    <dbReference type="NCBI Taxonomy" id="325984"/>
    <lineage>
        <taxon>Eukaryota</taxon>
        <taxon>Viridiplantae</taxon>
        <taxon>Streptophyta</taxon>
        <taxon>Embryophyta</taxon>
        <taxon>Tracheophyta</taxon>
        <taxon>Spermatophyta</taxon>
        <taxon>Magnoliopsida</taxon>
        <taxon>Liliopsida</taxon>
        <taxon>Dioscoreales</taxon>
        <taxon>Dioscoreaceae</taxon>
        <taxon>Dioscorea</taxon>
    </lineage>
</organism>
<keyword evidence="3" id="KW-1185">Reference proteome</keyword>
<dbReference type="InterPro" id="IPR025422">
    <property type="entry name" value="TGA_domain"/>
</dbReference>
<name>A0A9D5CSQ7_9LILI</name>
<evidence type="ECO:0000259" key="1">
    <source>
        <dbReference type="PROSITE" id="PS51806"/>
    </source>
</evidence>
<dbReference type="Proteomes" id="UP001085076">
    <property type="component" value="Miscellaneous, Linkage group lg03"/>
</dbReference>
<dbReference type="PANTHER" id="PTHR46354">
    <property type="entry name" value="DOG1 DOMAIN-CONTAINING PROTEIN"/>
    <property type="match status" value="1"/>
</dbReference>
<accession>A0A9D5CSQ7</accession>
<evidence type="ECO:0000313" key="2">
    <source>
        <dbReference type="EMBL" id="KAJ0977558.1"/>
    </source>
</evidence>
<evidence type="ECO:0000313" key="3">
    <source>
        <dbReference type="Proteomes" id="UP001085076"/>
    </source>
</evidence>
<comment type="caution">
    <text evidence="2">The sequence shown here is derived from an EMBL/GenBank/DDBJ whole genome shotgun (WGS) entry which is preliminary data.</text>
</comment>
<dbReference type="AlphaFoldDB" id="A0A9D5CSQ7"/>
<protein>
    <recommendedName>
        <fullName evidence="1">DOG1 domain-containing protein</fullName>
    </recommendedName>
</protein>